<feature type="compositionally biased region" description="Polar residues" evidence="1">
    <location>
        <begin position="445"/>
        <end position="462"/>
    </location>
</feature>
<feature type="region of interest" description="Disordered" evidence="1">
    <location>
        <begin position="440"/>
        <end position="494"/>
    </location>
</feature>
<organism evidence="2 3">
    <name type="scientific">Temnothorax longispinosus</name>
    <dbReference type="NCBI Taxonomy" id="300112"/>
    <lineage>
        <taxon>Eukaryota</taxon>
        <taxon>Metazoa</taxon>
        <taxon>Ecdysozoa</taxon>
        <taxon>Arthropoda</taxon>
        <taxon>Hexapoda</taxon>
        <taxon>Insecta</taxon>
        <taxon>Pterygota</taxon>
        <taxon>Neoptera</taxon>
        <taxon>Endopterygota</taxon>
        <taxon>Hymenoptera</taxon>
        <taxon>Apocrita</taxon>
        <taxon>Aculeata</taxon>
        <taxon>Formicoidea</taxon>
        <taxon>Formicidae</taxon>
        <taxon>Myrmicinae</taxon>
        <taxon>Temnothorax</taxon>
    </lineage>
</organism>
<reference evidence="2 3" key="1">
    <citation type="journal article" date="2019" name="Philos. Trans. R. Soc. Lond., B, Biol. Sci.">
        <title>Ant behaviour and brain gene expression of defending hosts depend on the ecological success of the intruding social parasite.</title>
        <authorList>
            <person name="Kaur R."/>
            <person name="Stoldt M."/>
            <person name="Jongepier E."/>
            <person name="Feldmeyer B."/>
            <person name="Menzel F."/>
            <person name="Bornberg-Bauer E."/>
            <person name="Foitzik S."/>
        </authorList>
    </citation>
    <scope>NUCLEOTIDE SEQUENCE [LARGE SCALE GENOMIC DNA]</scope>
    <source>
        <tissue evidence="2">Whole body</tissue>
    </source>
</reference>
<evidence type="ECO:0000256" key="1">
    <source>
        <dbReference type="SAM" id="MobiDB-lite"/>
    </source>
</evidence>
<protein>
    <submittedName>
        <fullName evidence="2">Uncharacterized protein</fullName>
    </submittedName>
</protein>
<evidence type="ECO:0000313" key="3">
    <source>
        <dbReference type="Proteomes" id="UP000310200"/>
    </source>
</evidence>
<dbReference type="EMBL" id="QBLH01003801">
    <property type="protein sequence ID" value="TGZ33057.1"/>
    <property type="molecule type" value="Genomic_DNA"/>
</dbReference>
<name>A0A4S2JFD2_9HYME</name>
<dbReference type="AlphaFoldDB" id="A0A4S2JFD2"/>
<feature type="region of interest" description="Disordered" evidence="1">
    <location>
        <begin position="537"/>
        <end position="562"/>
    </location>
</feature>
<evidence type="ECO:0000313" key="2">
    <source>
        <dbReference type="EMBL" id="TGZ33057.1"/>
    </source>
</evidence>
<comment type="caution">
    <text evidence="2">The sequence shown here is derived from an EMBL/GenBank/DDBJ whole genome shotgun (WGS) entry which is preliminary data.</text>
</comment>
<keyword evidence="3" id="KW-1185">Reference proteome</keyword>
<dbReference type="STRING" id="300112.A0A4S2JFD2"/>
<accession>A0A4S2JFD2</accession>
<proteinExistence type="predicted"/>
<gene>
    <name evidence="2" type="ORF">DBV15_07874</name>
</gene>
<dbReference type="Proteomes" id="UP000310200">
    <property type="component" value="Unassembled WGS sequence"/>
</dbReference>
<sequence length="678" mass="74230">MVSGFSESAVIISPLYCESQNLRIDCNSLHLSFYRAFQLSEFLMVTWCSIIVARSEITESDQETLLKSAAEQLERLAPYRRTAEDRESEFLSLLETWKSSVDHNQLDGTKSDADQNVSWEMSEALPEQTEADATKRTDNDKLIIDVIADPRYAALMQDRIKRGFDLGSAGLLTSIAGGVLSGVASASSGSAAKASAGSSESAYKPVYGAPTVEHHAYSYEEKPLSTWDFKKAIFSTLFQALKAISGGVLALKGQLVKGGGYLLSGKGKVVAKAGDAITSFGKHLVASTQSKPYPEPYYGHPPVQHIGHEHSYSGAPPSDFSEVPADFSAHGTYGLPASDVHSAHTQQRANRSRQYLLLCSYSTNELVPNTLKHRINLSTRLTDVTFTDNGQGGLLIVTKSDLDKHNDQHTNAAVQEGPAESFIEPTKSSVIKNLLNSVPKGSIGSKDQTVAGQDSLNNNHNHVGSHPPAQHPTYNIPGHYPANHNNPTHNYEQNYPAAQDGAYQRPELPQTTSHHHFSNIGLDQTLSIQPNVEYPPLQQIQYPNPHSSLLDPPKLPHDDDGGTSVYASLSVDTEPQIAPLKISLLGDSDAFNLPKLQPHLDFRGQHQFTDHLHGSLGGPLKVPLLNPMPSTYYWQSQGSLVPTSALGTLEHFRKRNVQRRAFAKRLARYASLQRLHRL</sequence>
<feature type="compositionally biased region" description="Polar residues" evidence="1">
    <location>
        <begin position="483"/>
        <end position="493"/>
    </location>
</feature>